<evidence type="ECO:0000313" key="10">
    <source>
        <dbReference type="Proteomes" id="UP000013827"/>
    </source>
</evidence>
<dbReference type="GO" id="GO:0004252">
    <property type="term" value="F:serine-type endopeptidase activity"/>
    <property type="evidence" value="ECO:0007669"/>
    <property type="project" value="InterPro"/>
</dbReference>
<dbReference type="InterPro" id="IPR022764">
    <property type="entry name" value="Peptidase_S54_rhomboid_dom"/>
</dbReference>
<feature type="signal peptide" evidence="7">
    <location>
        <begin position="1"/>
        <end position="18"/>
    </location>
</feature>
<dbReference type="KEGG" id="ehx:EMIHUDRAFT_370483"/>
<dbReference type="PaxDb" id="2903-EOD16124"/>
<comment type="subcellular location">
    <subcellularLocation>
        <location evidence="1">Membrane</location>
        <topology evidence="1">Multi-pass membrane protein</topology>
    </subcellularLocation>
</comment>
<proteinExistence type="predicted"/>
<dbReference type="AlphaFoldDB" id="A0A0D3IXY9"/>
<dbReference type="SUPFAM" id="SSF144091">
    <property type="entry name" value="Rhomboid-like"/>
    <property type="match status" value="1"/>
</dbReference>
<evidence type="ECO:0000256" key="3">
    <source>
        <dbReference type="ARBA" id="ARBA00022989"/>
    </source>
</evidence>
<protein>
    <recommendedName>
        <fullName evidence="8">Peptidase S54 rhomboid domain-containing protein</fullName>
    </recommendedName>
</protein>
<keyword evidence="10" id="KW-1185">Reference proteome</keyword>
<evidence type="ECO:0000259" key="8">
    <source>
        <dbReference type="Pfam" id="PF01694"/>
    </source>
</evidence>
<feature type="compositionally biased region" description="Basic residues" evidence="5">
    <location>
        <begin position="248"/>
        <end position="263"/>
    </location>
</feature>
<evidence type="ECO:0000256" key="6">
    <source>
        <dbReference type="SAM" id="Phobius"/>
    </source>
</evidence>
<keyword evidence="4 6" id="KW-0472">Membrane</keyword>
<dbReference type="InterPro" id="IPR050925">
    <property type="entry name" value="Rhomboid_protease_S54"/>
</dbReference>
<dbReference type="InterPro" id="IPR035952">
    <property type="entry name" value="Rhomboid-like_sf"/>
</dbReference>
<evidence type="ECO:0000256" key="4">
    <source>
        <dbReference type="ARBA" id="ARBA00023136"/>
    </source>
</evidence>
<feature type="transmembrane region" description="Helical" evidence="6">
    <location>
        <begin position="136"/>
        <end position="156"/>
    </location>
</feature>
<dbReference type="GO" id="GO:0016020">
    <property type="term" value="C:membrane"/>
    <property type="evidence" value="ECO:0007669"/>
    <property type="project" value="UniProtKB-SubCell"/>
</dbReference>
<name>A0A0D3IXY9_EMIH1</name>
<keyword evidence="7" id="KW-0732">Signal</keyword>
<dbReference type="RefSeq" id="XP_005768553.1">
    <property type="nucleotide sequence ID" value="XM_005768496.1"/>
</dbReference>
<dbReference type="GeneID" id="17262271"/>
<evidence type="ECO:0000256" key="5">
    <source>
        <dbReference type="SAM" id="MobiDB-lite"/>
    </source>
</evidence>
<dbReference type="OMA" id="MIHLAGP"/>
<evidence type="ECO:0000256" key="2">
    <source>
        <dbReference type="ARBA" id="ARBA00022692"/>
    </source>
</evidence>
<accession>A0A0D3IXY9</accession>
<dbReference type="eggNOG" id="KOG2289">
    <property type="taxonomic scope" value="Eukaryota"/>
</dbReference>
<dbReference type="STRING" id="2903.R1E5D8"/>
<dbReference type="HOGENOM" id="CLU_055068_3_1_1"/>
<keyword evidence="2 6" id="KW-0812">Transmembrane</keyword>
<feature type="region of interest" description="Disordered" evidence="5">
    <location>
        <begin position="242"/>
        <end position="263"/>
    </location>
</feature>
<reference evidence="9" key="2">
    <citation type="submission" date="2024-10" db="UniProtKB">
        <authorList>
            <consortium name="EnsemblProtists"/>
        </authorList>
    </citation>
    <scope>IDENTIFICATION</scope>
</reference>
<sequence length="263" mass="27342">MPMSRTVLLSLLAVPASALRDSDGSARPYRLQRASPVTKALLAANVASFAVVQRRQRLFLALAKSNAALARGQYYRLASSCLLHANAAHLFVNSASLHNIGPVVEAHFGSTRFAALYAASGVCGNVLSWSLGRAPLSVGASGAIFGLLGGWAVFLASNQRVLEARGARNIGESLSSLATTCALNAALGLSPGSRLDNFGHAGGALGGMAFGALCGPRLREAWVPLRAGGPGLALVDQPLLRLPGRQPSGRRRGTSVGRQRRRA</sequence>
<dbReference type="Proteomes" id="UP000013827">
    <property type="component" value="Unassembled WGS sequence"/>
</dbReference>
<dbReference type="PANTHER" id="PTHR43731">
    <property type="entry name" value="RHOMBOID PROTEASE"/>
    <property type="match status" value="1"/>
</dbReference>
<dbReference type="PANTHER" id="PTHR43731:SF26">
    <property type="entry name" value="RHOMBOID-LIKE PROTEIN 10, CHLOROPLASTIC"/>
    <property type="match status" value="1"/>
</dbReference>
<feature type="chain" id="PRO_5044291250" description="Peptidase S54 rhomboid domain-containing protein" evidence="7">
    <location>
        <begin position="19"/>
        <end position="263"/>
    </location>
</feature>
<dbReference type="EnsemblProtists" id="EOD16124">
    <property type="protein sequence ID" value="EOD16124"/>
    <property type="gene ID" value="EMIHUDRAFT_370483"/>
</dbReference>
<evidence type="ECO:0000256" key="1">
    <source>
        <dbReference type="ARBA" id="ARBA00004141"/>
    </source>
</evidence>
<evidence type="ECO:0000313" key="9">
    <source>
        <dbReference type="EnsemblProtists" id="EOD16124"/>
    </source>
</evidence>
<evidence type="ECO:0000256" key="7">
    <source>
        <dbReference type="SAM" id="SignalP"/>
    </source>
</evidence>
<dbReference type="Pfam" id="PF01694">
    <property type="entry name" value="Rhomboid"/>
    <property type="match status" value="1"/>
</dbReference>
<feature type="domain" description="Peptidase S54 rhomboid" evidence="8">
    <location>
        <begin position="71"/>
        <end position="215"/>
    </location>
</feature>
<organism evidence="9 10">
    <name type="scientific">Emiliania huxleyi (strain CCMP1516)</name>
    <dbReference type="NCBI Taxonomy" id="280463"/>
    <lineage>
        <taxon>Eukaryota</taxon>
        <taxon>Haptista</taxon>
        <taxon>Haptophyta</taxon>
        <taxon>Prymnesiophyceae</taxon>
        <taxon>Isochrysidales</taxon>
        <taxon>Noelaerhabdaceae</taxon>
        <taxon>Emiliania</taxon>
    </lineage>
</organism>
<dbReference type="Gene3D" id="1.20.1540.10">
    <property type="entry name" value="Rhomboid-like"/>
    <property type="match status" value="1"/>
</dbReference>
<reference evidence="10" key="1">
    <citation type="journal article" date="2013" name="Nature">
        <title>Pan genome of the phytoplankton Emiliania underpins its global distribution.</title>
        <authorList>
            <person name="Read B.A."/>
            <person name="Kegel J."/>
            <person name="Klute M.J."/>
            <person name="Kuo A."/>
            <person name="Lefebvre S.C."/>
            <person name="Maumus F."/>
            <person name="Mayer C."/>
            <person name="Miller J."/>
            <person name="Monier A."/>
            <person name="Salamov A."/>
            <person name="Young J."/>
            <person name="Aguilar M."/>
            <person name="Claverie J.M."/>
            <person name="Frickenhaus S."/>
            <person name="Gonzalez K."/>
            <person name="Herman E.K."/>
            <person name="Lin Y.C."/>
            <person name="Napier J."/>
            <person name="Ogata H."/>
            <person name="Sarno A.F."/>
            <person name="Shmutz J."/>
            <person name="Schroeder D."/>
            <person name="de Vargas C."/>
            <person name="Verret F."/>
            <person name="von Dassow P."/>
            <person name="Valentin K."/>
            <person name="Van de Peer Y."/>
            <person name="Wheeler G."/>
            <person name="Dacks J.B."/>
            <person name="Delwiche C.F."/>
            <person name="Dyhrman S.T."/>
            <person name="Glockner G."/>
            <person name="John U."/>
            <person name="Richards T."/>
            <person name="Worden A.Z."/>
            <person name="Zhang X."/>
            <person name="Grigoriev I.V."/>
            <person name="Allen A.E."/>
            <person name="Bidle K."/>
            <person name="Borodovsky M."/>
            <person name="Bowler C."/>
            <person name="Brownlee C."/>
            <person name="Cock J.M."/>
            <person name="Elias M."/>
            <person name="Gladyshev V.N."/>
            <person name="Groth M."/>
            <person name="Guda C."/>
            <person name="Hadaegh A."/>
            <person name="Iglesias-Rodriguez M.D."/>
            <person name="Jenkins J."/>
            <person name="Jones B.M."/>
            <person name="Lawson T."/>
            <person name="Leese F."/>
            <person name="Lindquist E."/>
            <person name="Lobanov A."/>
            <person name="Lomsadze A."/>
            <person name="Malik S.B."/>
            <person name="Marsh M.E."/>
            <person name="Mackinder L."/>
            <person name="Mock T."/>
            <person name="Mueller-Roeber B."/>
            <person name="Pagarete A."/>
            <person name="Parker M."/>
            <person name="Probert I."/>
            <person name="Quesneville H."/>
            <person name="Raines C."/>
            <person name="Rensing S.A."/>
            <person name="Riano-Pachon D.M."/>
            <person name="Richier S."/>
            <person name="Rokitta S."/>
            <person name="Shiraiwa Y."/>
            <person name="Soanes D.M."/>
            <person name="van der Giezen M."/>
            <person name="Wahlund T.M."/>
            <person name="Williams B."/>
            <person name="Wilson W."/>
            <person name="Wolfe G."/>
            <person name="Wurch L.L."/>
        </authorList>
    </citation>
    <scope>NUCLEOTIDE SEQUENCE</scope>
</reference>
<keyword evidence="3 6" id="KW-1133">Transmembrane helix</keyword>